<dbReference type="InterPro" id="IPR019734">
    <property type="entry name" value="TPR_rpt"/>
</dbReference>
<dbReference type="Proteomes" id="UP000714817">
    <property type="component" value="Unassembled WGS sequence"/>
</dbReference>
<evidence type="ECO:0000313" key="2">
    <source>
        <dbReference type="EMBL" id="MCA9302307.1"/>
    </source>
</evidence>
<keyword evidence="1" id="KW-0802">TPR repeat</keyword>
<dbReference type="SMART" id="SM00028">
    <property type="entry name" value="TPR"/>
    <property type="match status" value="2"/>
</dbReference>
<dbReference type="PROSITE" id="PS50005">
    <property type="entry name" value="TPR"/>
    <property type="match status" value="1"/>
</dbReference>
<sequence>MQQSLSALEKKAIKLALCENWAEAIATNKELLDLDPTNLQAKIRLGRAYLLSKDFRNASKMFKAVLEQDPINQIAKKNYELAKSKSAKVAINSGAVIKEPGTSEEVKAEVISKSKIWERLAKGQTFSMRILKTKTLLIHSSKEIAQIGGPMALKIYLHTKEGAKVSAQYIGQSNETKNCVDILLKADRPIFKQEKQDVRPYMKKGSIEEHEIEVDSFDDE</sequence>
<accession>A0A955E0Y3</accession>
<organism evidence="2 3">
    <name type="scientific">candidate division WWE3 bacterium</name>
    <dbReference type="NCBI Taxonomy" id="2053526"/>
    <lineage>
        <taxon>Bacteria</taxon>
        <taxon>Katanobacteria</taxon>
    </lineage>
</organism>
<evidence type="ECO:0000313" key="3">
    <source>
        <dbReference type="Proteomes" id="UP000714817"/>
    </source>
</evidence>
<dbReference type="Gene3D" id="1.25.40.10">
    <property type="entry name" value="Tetratricopeptide repeat domain"/>
    <property type="match status" value="1"/>
</dbReference>
<comment type="caution">
    <text evidence="2">The sequence shown here is derived from an EMBL/GenBank/DDBJ whole genome shotgun (WGS) entry which is preliminary data.</text>
</comment>
<dbReference type="EMBL" id="JAGQNY010000011">
    <property type="protein sequence ID" value="MCA9302307.1"/>
    <property type="molecule type" value="Genomic_DNA"/>
</dbReference>
<reference evidence="2" key="1">
    <citation type="submission" date="2020-04" db="EMBL/GenBank/DDBJ databases">
        <authorList>
            <person name="Zhang T."/>
        </authorList>
    </citation>
    <scope>NUCLEOTIDE SEQUENCE</scope>
    <source>
        <strain evidence="2">HKST-UBA80</strain>
    </source>
</reference>
<dbReference type="Pfam" id="PF14559">
    <property type="entry name" value="TPR_19"/>
    <property type="match status" value="1"/>
</dbReference>
<dbReference type="SUPFAM" id="SSF48452">
    <property type="entry name" value="TPR-like"/>
    <property type="match status" value="1"/>
</dbReference>
<gene>
    <name evidence="2" type="ORF">KDA10_03050</name>
</gene>
<evidence type="ECO:0000256" key="1">
    <source>
        <dbReference type="PROSITE-ProRule" id="PRU00339"/>
    </source>
</evidence>
<feature type="repeat" description="TPR" evidence="1">
    <location>
        <begin position="39"/>
        <end position="72"/>
    </location>
</feature>
<reference evidence="2" key="2">
    <citation type="journal article" date="2021" name="Microbiome">
        <title>Successional dynamics and alternative stable states in a saline activated sludge microbial community over 9 years.</title>
        <authorList>
            <person name="Wang Y."/>
            <person name="Ye J."/>
            <person name="Ju F."/>
            <person name="Liu L."/>
            <person name="Boyd J.A."/>
            <person name="Deng Y."/>
            <person name="Parks D.H."/>
            <person name="Jiang X."/>
            <person name="Yin X."/>
            <person name="Woodcroft B.J."/>
            <person name="Tyson G.W."/>
            <person name="Hugenholtz P."/>
            <person name="Polz M.F."/>
            <person name="Zhang T."/>
        </authorList>
    </citation>
    <scope>NUCLEOTIDE SEQUENCE</scope>
    <source>
        <strain evidence="2">HKST-UBA80</strain>
    </source>
</reference>
<dbReference type="AlphaFoldDB" id="A0A955E0Y3"/>
<dbReference type="InterPro" id="IPR011990">
    <property type="entry name" value="TPR-like_helical_dom_sf"/>
</dbReference>
<protein>
    <submittedName>
        <fullName evidence="2">Tetratricopeptide repeat protein</fullName>
    </submittedName>
</protein>
<proteinExistence type="predicted"/>
<name>A0A955E0Y3_UNCKA</name>